<dbReference type="EMBL" id="LN679155">
    <property type="protein sequence ID" value="CEL61432.1"/>
    <property type="molecule type" value="Genomic_DNA"/>
</dbReference>
<dbReference type="OrthoDB" id="39175at2759"/>
<dbReference type="GO" id="GO:0008270">
    <property type="term" value="F:zinc ion binding"/>
    <property type="evidence" value="ECO:0007669"/>
    <property type="project" value="InterPro"/>
</dbReference>
<evidence type="ECO:0000256" key="5">
    <source>
        <dbReference type="ARBA" id="ARBA00023163"/>
    </source>
</evidence>
<feature type="region of interest" description="Disordered" evidence="7">
    <location>
        <begin position="782"/>
        <end position="815"/>
    </location>
</feature>
<evidence type="ECO:0000259" key="8">
    <source>
        <dbReference type="PROSITE" id="PS50048"/>
    </source>
</evidence>
<dbReference type="InterPro" id="IPR007219">
    <property type="entry name" value="XnlR_reg_dom"/>
</dbReference>
<keyword evidence="2" id="KW-0479">Metal-binding</keyword>
<proteinExistence type="predicted"/>
<dbReference type="SMART" id="SM00066">
    <property type="entry name" value="GAL4"/>
    <property type="match status" value="1"/>
</dbReference>
<dbReference type="Pfam" id="PF00172">
    <property type="entry name" value="Zn_clus"/>
    <property type="match status" value="1"/>
</dbReference>
<dbReference type="Proteomes" id="UP000059188">
    <property type="component" value="Unassembled WGS sequence"/>
</dbReference>
<dbReference type="GO" id="GO:0000976">
    <property type="term" value="F:transcription cis-regulatory region binding"/>
    <property type="evidence" value="ECO:0007669"/>
    <property type="project" value="TreeGrafter"/>
</dbReference>
<evidence type="ECO:0000313" key="9">
    <source>
        <dbReference type="EMBL" id="CEL61432.1"/>
    </source>
</evidence>
<dbReference type="AlphaFoldDB" id="A0A0B7FZ05"/>
<evidence type="ECO:0000256" key="6">
    <source>
        <dbReference type="ARBA" id="ARBA00023242"/>
    </source>
</evidence>
<keyword evidence="10" id="KW-1185">Reference proteome</keyword>
<evidence type="ECO:0000313" key="10">
    <source>
        <dbReference type="Proteomes" id="UP000059188"/>
    </source>
</evidence>
<dbReference type="GO" id="GO:0006351">
    <property type="term" value="P:DNA-templated transcription"/>
    <property type="evidence" value="ECO:0007669"/>
    <property type="project" value="InterPro"/>
</dbReference>
<dbReference type="GO" id="GO:0005634">
    <property type="term" value="C:nucleus"/>
    <property type="evidence" value="ECO:0007669"/>
    <property type="project" value="UniProtKB-SubCell"/>
</dbReference>
<feature type="region of interest" description="Disordered" evidence="7">
    <location>
        <begin position="284"/>
        <end position="343"/>
    </location>
</feature>
<dbReference type="PANTHER" id="PTHR31845:SF19">
    <property type="entry name" value="TRANSCRIPTION FACTOR DOMAIN-CONTAINING PROTEIN"/>
    <property type="match status" value="1"/>
</dbReference>
<evidence type="ECO:0000256" key="1">
    <source>
        <dbReference type="ARBA" id="ARBA00004123"/>
    </source>
</evidence>
<evidence type="ECO:0000256" key="2">
    <source>
        <dbReference type="ARBA" id="ARBA00022723"/>
    </source>
</evidence>
<keyword evidence="5" id="KW-0804">Transcription</keyword>
<feature type="compositionally biased region" description="Polar residues" evidence="7">
    <location>
        <begin position="24"/>
        <end position="33"/>
    </location>
</feature>
<dbReference type="GO" id="GO:0000981">
    <property type="term" value="F:DNA-binding transcription factor activity, RNA polymerase II-specific"/>
    <property type="evidence" value="ECO:0007669"/>
    <property type="project" value="InterPro"/>
</dbReference>
<accession>A0A0B7FZ05</accession>
<feature type="compositionally biased region" description="Polar residues" evidence="7">
    <location>
        <begin position="147"/>
        <end position="173"/>
    </location>
</feature>
<dbReference type="SUPFAM" id="SSF57701">
    <property type="entry name" value="Zn2/Cys6 DNA-binding domain"/>
    <property type="match status" value="1"/>
</dbReference>
<keyword evidence="3" id="KW-0805">Transcription regulation</keyword>
<name>A0A0B7FZ05_THACB</name>
<evidence type="ECO:0000256" key="4">
    <source>
        <dbReference type="ARBA" id="ARBA00023125"/>
    </source>
</evidence>
<evidence type="ECO:0000256" key="7">
    <source>
        <dbReference type="SAM" id="MobiDB-lite"/>
    </source>
</evidence>
<reference evidence="9 10" key="1">
    <citation type="submission" date="2014-11" db="EMBL/GenBank/DDBJ databases">
        <authorList>
            <person name="Wibberg Daniel"/>
        </authorList>
    </citation>
    <scope>NUCLEOTIDE SEQUENCE [LARGE SCALE GENOMIC DNA]</scope>
    <source>
        <strain evidence="9">Rhizoctonia solani AG1-IB 7/3/14</strain>
    </source>
</reference>
<feature type="compositionally biased region" description="Low complexity" evidence="7">
    <location>
        <begin position="82"/>
        <end position="96"/>
    </location>
</feature>
<dbReference type="SMART" id="SM00906">
    <property type="entry name" value="Fungal_trans"/>
    <property type="match status" value="1"/>
</dbReference>
<comment type="subcellular location">
    <subcellularLocation>
        <location evidence="1">Nucleus</location>
    </subcellularLocation>
</comment>
<dbReference type="CDD" id="cd12148">
    <property type="entry name" value="fungal_TF_MHR"/>
    <property type="match status" value="1"/>
</dbReference>
<organism evidence="9 10">
    <name type="scientific">Thanatephorus cucumeris (strain AG1-IB / isolate 7/3/14)</name>
    <name type="common">Lettuce bottom rot fungus</name>
    <name type="synonym">Rhizoctonia solani</name>
    <dbReference type="NCBI Taxonomy" id="1108050"/>
    <lineage>
        <taxon>Eukaryota</taxon>
        <taxon>Fungi</taxon>
        <taxon>Dikarya</taxon>
        <taxon>Basidiomycota</taxon>
        <taxon>Agaricomycotina</taxon>
        <taxon>Agaricomycetes</taxon>
        <taxon>Cantharellales</taxon>
        <taxon>Ceratobasidiaceae</taxon>
        <taxon>Rhizoctonia</taxon>
        <taxon>Rhizoctonia solani AG-1</taxon>
    </lineage>
</organism>
<feature type="region of interest" description="Disordered" evidence="7">
    <location>
        <begin position="133"/>
        <end position="184"/>
    </location>
</feature>
<feature type="region of interest" description="Disordered" evidence="7">
    <location>
        <begin position="1"/>
        <end position="97"/>
    </location>
</feature>
<keyword evidence="4" id="KW-0238">DNA-binding</keyword>
<sequence>MNTAAMEYAHTNQRRVPPAALTMHPSSYYTQPDPQFITHADPSTWQQQQYYNGHSPQDSSRATLSPPNPFNTQNYSSDYLTPSPRSSHPDSWSASSHQWVSPRESPIMDNANWNGNPAEITWNSGVANVAPLLPGPKRNLDPRQASLAPTTSSSDQRSTSGASDNDTWANSTARGAKRARMDDGQKAKAGACKHCKRLKMKCTFDPPGATMCQRCRSSGQECIVEGRKPRKNSEPLEQLSALIDDKQEIIDGLLRIVSRPRTGDSTGADTAEVWRWIERAARSLMPAQPSGEDPEVGNEEERLPPDPTPIGLLADLSLNDPEKEDGQTKGMSSSKSQTEEGDEVGVANAEYFRPGPMAHPDLRRIIVERQMVPEILTLKVITDDEVEHLFRIFHERIDAVIAIIDPVIHTVAGVKARCPFLFTVICAIASRYWIERPELYKVLMHYAKSAAATAITDGWKSLEVCQAYLLLSVYPQPAKSWAEDRGWLYLGCAIRLAMDLGLYKQGSKTYINETHEREVLNRTRTWLICFNMDRALATRLGRPTTIPEDYIVRHSREWWRKSKYNGRLDVHLCYYTQLLRTVTRYFSLIYSDPESVSGFNESTEFGPITRAFDDEMEQFRQDAEHAYSTGPEARHPTCQYRLALMPLAVAYYRLVMYSFGLEHAHRSSSEPGNMFLIRSVDTASEVLRITNEDLPIHDYHRYSPDGHWMWSVFAAAFLIKLAKPRSAQPFHLTMTETQRESSLALVEKFILTLEHSAVDARHSPALYARFLKRILGQPTNVNIGRPQPSGLADNANVAQSPPARMLTPGPSDTGSAQEEDVLAAMYTLTGDFWDNALLPGTWGISTHIPRS</sequence>
<dbReference type="PANTHER" id="PTHR31845">
    <property type="entry name" value="FINGER DOMAIN PROTEIN, PUTATIVE-RELATED"/>
    <property type="match status" value="1"/>
</dbReference>
<dbReference type="PROSITE" id="PS50048">
    <property type="entry name" value="ZN2_CY6_FUNGAL_2"/>
    <property type="match status" value="1"/>
</dbReference>
<keyword evidence="6" id="KW-0539">Nucleus</keyword>
<evidence type="ECO:0000256" key="3">
    <source>
        <dbReference type="ARBA" id="ARBA00023015"/>
    </source>
</evidence>
<protein>
    <submittedName>
        <fullName evidence="9">Protein priB</fullName>
    </submittedName>
</protein>
<dbReference type="PROSITE" id="PS00463">
    <property type="entry name" value="ZN2_CY6_FUNGAL_1"/>
    <property type="match status" value="1"/>
</dbReference>
<feature type="domain" description="Zn(2)-C6 fungal-type" evidence="8">
    <location>
        <begin position="191"/>
        <end position="224"/>
    </location>
</feature>
<dbReference type="Gene3D" id="4.10.240.10">
    <property type="entry name" value="Zn(2)-C6 fungal-type DNA-binding domain"/>
    <property type="match status" value="1"/>
</dbReference>
<dbReference type="Pfam" id="PF04082">
    <property type="entry name" value="Fungal_trans"/>
    <property type="match status" value="1"/>
</dbReference>
<dbReference type="InterPro" id="IPR001138">
    <property type="entry name" value="Zn2Cys6_DnaBD"/>
</dbReference>
<dbReference type="InterPro" id="IPR051089">
    <property type="entry name" value="prtT"/>
</dbReference>
<feature type="compositionally biased region" description="Polar residues" evidence="7">
    <location>
        <begin position="41"/>
        <end position="80"/>
    </location>
</feature>
<dbReference type="InterPro" id="IPR036864">
    <property type="entry name" value="Zn2-C6_fun-type_DNA-bd_sf"/>
</dbReference>
<dbReference type="STRING" id="1108050.A0A0B7FZ05"/>
<dbReference type="CDD" id="cd00067">
    <property type="entry name" value="GAL4"/>
    <property type="match status" value="1"/>
</dbReference>
<gene>
    <name evidence="9" type="ORF">RSOLAG1IB_10024</name>
</gene>